<feature type="transmembrane region" description="Helical" evidence="6">
    <location>
        <begin position="37"/>
        <end position="62"/>
    </location>
</feature>
<dbReference type="PANTHER" id="PTHR31632:SF2">
    <property type="entry name" value="PLASMA MEMBRANE IRON PERMEASE"/>
    <property type="match status" value="1"/>
</dbReference>
<feature type="transmembrane region" description="Helical" evidence="6">
    <location>
        <begin position="211"/>
        <end position="229"/>
    </location>
</feature>
<dbReference type="Pfam" id="PF03239">
    <property type="entry name" value="FTR1"/>
    <property type="match status" value="1"/>
</dbReference>
<organism evidence="7 8">
    <name type="scientific">Gaiella occulta</name>
    <dbReference type="NCBI Taxonomy" id="1002870"/>
    <lineage>
        <taxon>Bacteria</taxon>
        <taxon>Bacillati</taxon>
        <taxon>Actinomycetota</taxon>
        <taxon>Thermoleophilia</taxon>
        <taxon>Gaiellales</taxon>
        <taxon>Gaiellaceae</taxon>
        <taxon>Gaiella</taxon>
    </lineage>
</organism>
<feature type="transmembrane region" description="Helical" evidence="6">
    <location>
        <begin position="6"/>
        <end position="25"/>
    </location>
</feature>
<gene>
    <name evidence="7" type="ORF">Gocc_2398</name>
</gene>
<evidence type="ECO:0000256" key="5">
    <source>
        <dbReference type="ARBA" id="ARBA00023136"/>
    </source>
</evidence>
<evidence type="ECO:0000256" key="4">
    <source>
        <dbReference type="ARBA" id="ARBA00022989"/>
    </source>
</evidence>
<dbReference type="RefSeq" id="WP_181813639.1">
    <property type="nucleotide sequence ID" value="NZ_QQZY01000006.1"/>
</dbReference>
<dbReference type="PANTHER" id="PTHR31632">
    <property type="entry name" value="IRON TRANSPORTER FTH1"/>
    <property type="match status" value="1"/>
</dbReference>
<evidence type="ECO:0000313" key="8">
    <source>
        <dbReference type="Proteomes" id="UP000254134"/>
    </source>
</evidence>
<dbReference type="Proteomes" id="UP000254134">
    <property type="component" value="Unassembled WGS sequence"/>
</dbReference>
<feature type="transmembrane region" description="Helical" evidence="6">
    <location>
        <begin position="177"/>
        <end position="196"/>
    </location>
</feature>
<feature type="transmembrane region" description="Helical" evidence="6">
    <location>
        <begin position="68"/>
        <end position="87"/>
    </location>
</feature>
<comment type="similarity">
    <text evidence="2">Belongs to the oxidase-dependent Fe transporter (OFeT) (TC 9.A.10.1) family.</text>
</comment>
<reference evidence="7 8" key="1">
    <citation type="submission" date="2018-07" db="EMBL/GenBank/DDBJ databases">
        <title>High-quality-draft genome sequence of Gaiella occulta.</title>
        <authorList>
            <person name="Severino R."/>
            <person name="Froufe H.J.C."/>
            <person name="Rainey F.A."/>
            <person name="Barroso C."/>
            <person name="Albuquerque L."/>
            <person name="Lobo-Da-Cunha A."/>
            <person name="Da Costa M.S."/>
            <person name="Egas C."/>
        </authorList>
    </citation>
    <scope>NUCLEOTIDE SEQUENCE [LARGE SCALE GENOMIC DNA]</scope>
    <source>
        <strain evidence="7 8">F2-233</strain>
    </source>
</reference>
<reference evidence="8" key="2">
    <citation type="journal article" date="2019" name="MicrobiologyOpen">
        <title>High-quality draft genome sequence of Gaiella occulta isolated from a 150 meter deep mineral water borehole and comparison with the genome sequences of other deep-branching lineages of the phylum Actinobacteria.</title>
        <authorList>
            <person name="Severino R."/>
            <person name="Froufe H.J.C."/>
            <person name="Barroso C."/>
            <person name="Albuquerque L."/>
            <person name="Lobo-da-Cunha A."/>
            <person name="da Costa M.S."/>
            <person name="Egas C."/>
        </authorList>
    </citation>
    <scope>NUCLEOTIDE SEQUENCE [LARGE SCALE GENOMIC DNA]</scope>
    <source>
        <strain evidence="8">F2-233</strain>
    </source>
</reference>
<dbReference type="EMBL" id="QQZY01000006">
    <property type="protein sequence ID" value="RDI73834.1"/>
    <property type="molecule type" value="Genomic_DNA"/>
</dbReference>
<proteinExistence type="inferred from homology"/>
<dbReference type="GO" id="GO:0015093">
    <property type="term" value="F:ferrous iron transmembrane transporter activity"/>
    <property type="evidence" value="ECO:0007669"/>
    <property type="project" value="TreeGrafter"/>
</dbReference>
<evidence type="ECO:0000256" key="1">
    <source>
        <dbReference type="ARBA" id="ARBA00004141"/>
    </source>
</evidence>
<keyword evidence="8" id="KW-1185">Reference proteome</keyword>
<dbReference type="GO" id="GO:0033573">
    <property type="term" value="C:high-affinity iron permease complex"/>
    <property type="evidence" value="ECO:0007669"/>
    <property type="project" value="InterPro"/>
</dbReference>
<keyword evidence="3 6" id="KW-0812">Transmembrane</keyword>
<evidence type="ECO:0000256" key="3">
    <source>
        <dbReference type="ARBA" id="ARBA00022692"/>
    </source>
</evidence>
<sequence>MGSGLVVLREGFEASLVVAIVLAFLDRSRRRDGFAAVWLGVGLALAVSAVVGITLFAIGAELDGTSEYLFEGVTTISAASLLVWMIFWMRRQARSIRTDLEGQVKSALAEGSALGLAAVAFAGVLREGVETSLFLFSTTSKASPLLSLASGLAGLAAALALGYAFYRGSHRLDLRRFFTITSGLLLVFAGWLLAKGLEELAEAGVVPENELVLWGAFVALAAPTLWFFFRPQRRNAASA</sequence>
<dbReference type="InterPro" id="IPR004923">
    <property type="entry name" value="FTR1/Fip1/EfeU"/>
</dbReference>
<evidence type="ECO:0000256" key="6">
    <source>
        <dbReference type="SAM" id="Phobius"/>
    </source>
</evidence>
<protein>
    <submittedName>
        <fullName evidence="7">Iron permease FTR1 family</fullName>
    </submittedName>
</protein>
<keyword evidence="5 6" id="KW-0472">Membrane</keyword>
<evidence type="ECO:0000256" key="2">
    <source>
        <dbReference type="ARBA" id="ARBA00008333"/>
    </source>
</evidence>
<accession>A0A7M2YVD2</accession>
<dbReference type="AlphaFoldDB" id="A0A7M2YVD2"/>
<comment type="caution">
    <text evidence="7">The sequence shown here is derived from an EMBL/GenBank/DDBJ whole genome shotgun (WGS) entry which is preliminary data.</text>
</comment>
<feature type="transmembrane region" description="Helical" evidence="6">
    <location>
        <begin position="145"/>
        <end position="165"/>
    </location>
</feature>
<name>A0A7M2YVD2_9ACTN</name>
<comment type="subcellular location">
    <subcellularLocation>
        <location evidence="1">Membrane</location>
        <topology evidence="1">Multi-pass membrane protein</topology>
    </subcellularLocation>
</comment>
<keyword evidence="4 6" id="KW-1133">Transmembrane helix</keyword>
<evidence type="ECO:0000313" key="7">
    <source>
        <dbReference type="EMBL" id="RDI73834.1"/>
    </source>
</evidence>
<feature type="transmembrane region" description="Helical" evidence="6">
    <location>
        <begin position="107"/>
        <end position="125"/>
    </location>
</feature>